<protein>
    <submittedName>
        <fullName evidence="2">Uncharacterized protein</fullName>
    </submittedName>
</protein>
<organism evidence="2 3">
    <name type="scientific">Trametes pubescens</name>
    <name type="common">White-rot fungus</name>
    <dbReference type="NCBI Taxonomy" id="154538"/>
    <lineage>
        <taxon>Eukaryota</taxon>
        <taxon>Fungi</taxon>
        <taxon>Dikarya</taxon>
        <taxon>Basidiomycota</taxon>
        <taxon>Agaricomycotina</taxon>
        <taxon>Agaricomycetes</taxon>
        <taxon>Polyporales</taxon>
        <taxon>Polyporaceae</taxon>
        <taxon>Trametes</taxon>
    </lineage>
</organism>
<comment type="caution">
    <text evidence="2">The sequence shown here is derived from an EMBL/GenBank/DDBJ whole genome shotgun (WGS) entry which is preliminary data.</text>
</comment>
<evidence type="ECO:0000313" key="3">
    <source>
        <dbReference type="Proteomes" id="UP000184267"/>
    </source>
</evidence>
<feature type="compositionally biased region" description="Polar residues" evidence="1">
    <location>
        <begin position="88"/>
        <end position="101"/>
    </location>
</feature>
<accession>A0A1M2VJ13</accession>
<dbReference type="AlphaFoldDB" id="A0A1M2VJ13"/>
<feature type="region of interest" description="Disordered" evidence="1">
    <location>
        <begin position="88"/>
        <end position="111"/>
    </location>
</feature>
<dbReference type="OMA" id="WRTAGNK"/>
<sequence>MTSHAPTRNSAPSGRPHVWATAREELCQILPEFGQAQNDIIFGNSETPLLFVEGSSWEDDRWDGGRTIELSMVREFTRIIPGFVVSHGDNQNAQNAQTEAPSQPPAVVPSGNLEPQVIEVGEGRYVFAPEESRRDAEATARCAPAHGAILELPSASVVNNAPTLYLTTLAEEPHPPVIEQDDGLYTFVQETFSEGQPSGDPPIHNSIPQLPPFAPEVRTSSQVDVSLNVITYSQVDTSPQVSTSSSMNLTALVPADAPPEIDALLLSRTAGIPISIVLCRNAAVSPLTLPDGCGCAFLGFFFAVDVRTSSEVHSWEALPGERPTTLVRGRKKWRFRFEWTPGGEDPDSLVAPQPNPWWQDAATDHERTNGDGAMPLQHPYTLLPLHFLAPPAQIVSNDADVRTGRGWRCVSCGRLNLQQNLCYQRCGTCSTANGLPPISVEYVRQVRGTDPTAFPWDRYLESVSCVSSDCPDGLRCFTYGFTNTAFVHHMFTCNRPEAQAEPTSLFHDLQAEVELVVEPNSRGRGGSPYYSCAVASSSARSTTPDAFWSSVPTSVTRARELMLQRAQASSYPLSVNINVLTISAWRTAGNKKGCVFAAQTSPLVFLCLGADVEMSFWRDRGAAAFIAQTIPATATNAPAPRGASPDEEFNLDDLEEPYEPLADKGDEYIDSADSTPAVESNAAAFGGAKRTAKGKGRPSGKRDVEEALMVTLVHGDLLVVHGAVFEVRSDLF</sequence>
<evidence type="ECO:0000256" key="1">
    <source>
        <dbReference type="SAM" id="MobiDB-lite"/>
    </source>
</evidence>
<evidence type="ECO:0000313" key="2">
    <source>
        <dbReference type="EMBL" id="OJT07594.1"/>
    </source>
</evidence>
<dbReference type="EMBL" id="MNAD01001167">
    <property type="protein sequence ID" value="OJT07594.1"/>
    <property type="molecule type" value="Genomic_DNA"/>
</dbReference>
<reference evidence="2 3" key="1">
    <citation type="submission" date="2016-10" db="EMBL/GenBank/DDBJ databases">
        <title>Genome sequence of the basidiomycete white-rot fungus Trametes pubescens.</title>
        <authorList>
            <person name="Makela M.R."/>
            <person name="Granchi Z."/>
            <person name="Peng M."/>
            <person name="De Vries R.P."/>
            <person name="Grigoriev I."/>
            <person name="Riley R."/>
            <person name="Hilden K."/>
        </authorList>
    </citation>
    <scope>NUCLEOTIDE SEQUENCE [LARGE SCALE GENOMIC DNA]</scope>
    <source>
        <strain evidence="2 3">FBCC735</strain>
    </source>
</reference>
<proteinExistence type="predicted"/>
<name>A0A1M2VJ13_TRAPU</name>
<dbReference type="OrthoDB" id="2678679at2759"/>
<keyword evidence="3" id="KW-1185">Reference proteome</keyword>
<dbReference type="Proteomes" id="UP000184267">
    <property type="component" value="Unassembled WGS sequence"/>
</dbReference>
<gene>
    <name evidence="2" type="ORF">TRAPUB_1564</name>
</gene>